<accession>A0A2M9ZPL1</accession>
<comment type="caution">
    <text evidence="3">The sequence shown here is derived from an EMBL/GenBank/DDBJ whole genome shotgun (WGS) entry which is preliminary data.</text>
</comment>
<proteinExistence type="predicted"/>
<dbReference type="SUPFAM" id="SSF51726">
    <property type="entry name" value="UROD/MetE-like"/>
    <property type="match status" value="1"/>
</dbReference>
<gene>
    <name evidence="2" type="ORF">CH360_04300</name>
    <name evidence="3" type="ORF">CH373_07440</name>
</gene>
<dbReference type="InterPro" id="IPR038071">
    <property type="entry name" value="UROD/MetE-like_sf"/>
</dbReference>
<evidence type="ECO:0000313" key="4">
    <source>
        <dbReference type="Proteomes" id="UP000231962"/>
    </source>
</evidence>
<dbReference type="PANTHER" id="PTHR21091:SF169">
    <property type="entry name" value="UROPORPHYRINOGEN DECARBOXYLASE"/>
    <property type="match status" value="1"/>
</dbReference>
<dbReference type="Proteomes" id="UP000231990">
    <property type="component" value="Unassembled WGS sequence"/>
</dbReference>
<keyword evidence="4" id="KW-1185">Reference proteome</keyword>
<dbReference type="InterPro" id="IPR000257">
    <property type="entry name" value="Uroporphyrinogen_deCOase"/>
</dbReference>
<dbReference type="Gene3D" id="3.20.20.210">
    <property type="match status" value="1"/>
</dbReference>
<dbReference type="EMBL" id="NPDY01000002">
    <property type="protein sequence ID" value="PJZ70747.1"/>
    <property type="molecule type" value="Genomic_DNA"/>
</dbReference>
<name>A0A2M9ZPL1_9LEPT</name>
<dbReference type="PROSITE" id="PS00906">
    <property type="entry name" value="UROD_1"/>
    <property type="match status" value="1"/>
</dbReference>
<feature type="domain" description="Uroporphyrinogen decarboxylase (URO-D)" evidence="1">
    <location>
        <begin position="19"/>
        <end position="28"/>
    </location>
</feature>
<evidence type="ECO:0000313" key="3">
    <source>
        <dbReference type="EMBL" id="PJZ73955.1"/>
    </source>
</evidence>
<organism evidence="3 5">
    <name type="scientific">Leptospira perolatii</name>
    <dbReference type="NCBI Taxonomy" id="2023191"/>
    <lineage>
        <taxon>Bacteria</taxon>
        <taxon>Pseudomonadati</taxon>
        <taxon>Spirochaetota</taxon>
        <taxon>Spirochaetia</taxon>
        <taxon>Leptospirales</taxon>
        <taxon>Leptospiraceae</taxon>
        <taxon>Leptospira</taxon>
    </lineage>
</organism>
<dbReference type="PANTHER" id="PTHR21091">
    <property type="entry name" value="METHYLTETRAHYDROFOLATE:HOMOCYSTEINE METHYLTRANSFERASE RELATED"/>
    <property type="match status" value="1"/>
</dbReference>
<dbReference type="EMBL" id="NPDZ01000003">
    <property type="protein sequence ID" value="PJZ73955.1"/>
    <property type="molecule type" value="Genomic_DNA"/>
</dbReference>
<dbReference type="GO" id="GO:0005829">
    <property type="term" value="C:cytosol"/>
    <property type="evidence" value="ECO:0007669"/>
    <property type="project" value="TreeGrafter"/>
</dbReference>
<dbReference type="Pfam" id="PF01208">
    <property type="entry name" value="URO-D"/>
    <property type="match status" value="1"/>
</dbReference>
<dbReference type="RefSeq" id="WP_100712752.1">
    <property type="nucleotide sequence ID" value="NZ_NPDY01000002.1"/>
</dbReference>
<reference evidence="4 5" key="1">
    <citation type="submission" date="2017-07" db="EMBL/GenBank/DDBJ databases">
        <title>Leptospira spp. isolated from tropical soils.</title>
        <authorList>
            <person name="Thibeaux R."/>
            <person name="Iraola G."/>
            <person name="Ferres I."/>
            <person name="Bierque E."/>
            <person name="Girault D."/>
            <person name="Soupe-Gilbert M.-E."/>
            <person name="Picardeau M."/>
            <person name="Goarant C."/>
        </authorList>
    </citation>
    <scope>NUCLEOTIDE SEQUENCE [LARGE SCALE GENOMIC DNA]</scope>
    <source>
        <strain evidence="3 5">FH1-B-B1</strain>
        <strain evidence="2 4">FH1-B-C1</strain>
    </source>
</reference>
<evidence type="ECO:0000313" key="5">
    <source>
        <dbReference type="Proteomes" id="UP000231990"/>
    </source>
</evidence>
<dbReference type="GO" id="GO:0006783">
    <property type="term" value="P:heme biosynthetic process"/>
    <property type="evidence" value="ECO:0007669"/>
    <property type="project" value="TreeGrafter"/>
</dbReference>
<evidence type="ECO:0000313" key="2">
    <source>
        <dbReference type="EMBL" id="PJZ70747.1"/>
    </source>
</evidence>
<dbReference type="Proteomes" id="UP000231962">
    <property type="component" value="Unassembled WGS sequence"/>
</dbReference>
<sequence length="340" mass="38685">MHNERFGNALALKKQSIPPIWMMRQAGRYHSHYQNLRKKYSFEELCKVPELSAEVAFGPVDDFGFDAAILFSDILFPLEALGMGLRFGEDGPRLGWHLEHPGDLARFHILEEAVDFLKFQKEAMQLTRKKIPSDRSLIGFIGGPWTLFCYANLGKHDGNLVQPKVASLLREGFYKKLVPLLKENIRLQLEGGAEIVMIFDTAGGDASPSFFKDFILPPVRELIKTFPGKIGYYAKALPKGSLELLTSVEGLLGFGLDHRWELPQFLGNGKHFVQGNFDQAMLFLEPAEFRHYLLKWLHPFLELSPERRTGWICGLGHGVLPKTPEENVRTFVETVREVFQ</sequence>
<evidence type="ECO:0000259" key="1">
    <source>
        <dbReference type="PROSITE" id="PS00906"/>
    </source>
</evidence>
<dbReference type="AlphaFoldDB" id="A0A2M9ZPL1"/>
<protein>
    <submittedName>
        <fullName evidence="3">Uroporphyrinogen decarboxylase</fullName>
    </submittedName>
</protein>
<dbReference type="OrthoDB" id="9806656at2"/>
<dbReference type="GO" id="GO:0004853">
    <property type="term" value="F:uroporphyrinogen decarboxylase activity"/>
    <property type="evidence" value="ECO:0007669"/>
    <property type="project" value="InterPro"/>
</dbReference>